<comment type="caution">
    <text evidence="1">The sequence shown here is derived from an EMBL/GenBank/DDBJ whole genome shotgun (WGS) entry which is preliminary data.</text>
</comment>
<proteinExistence type="predicted"/>
<sequence length="134" mass="15729">MANIESIKTDLKKETEGVWVDFEVGIRLKIARARNVAYRESMRKIMEPRRKTIREGGMELEELQDLVKQVQAETVLLDWENIEDKDGNSIKHSSEQALAFFNDPELRDFYTFVVTQSENMENFKKELVKDSEKN</sequence>
<dbReference type="EMBL" id="BARW01009978">
    <property type="protein sequence ID" value="GAI86252.1"/>
    <property type="molecule type" value="Genomic_DNA"/>
</dbReference>
<organism evidence="1">
    <name type="scientific">marine sediment metagenome</name>
    <dbReference type="NCBI Taxonomy" id="412755"/>
    <lineage>
        <taxon>unclassified sequences</taxon>
        <taxon>metagenomes</taxon>
        <taxon>ecological metagenomes</taxon>
    </lineage>
</organism>
<evidence type="ECO:0008006" key="2">
    <source>
        <dbReference type="Google" id="ProtNLM"/>
    </source>
</evidence>
<dbReference type="AlphaFoldDB" id="X1RZP2"/>
<reference evidence="1" key="1">
    <citation type="journal article" date="2014" name="Front. Microbiol.">
        <title>High frequency of phylogenetically diverse reductive dehalogenase-homologous genes in deep subseafloor sedimentary metagenomes.</title>
        <authorList>
            <person name="Kawai M."/>
            <person name="Futagami T."/>
            <person name="Toyoda A."/>
            <person name="Takaki Y."/>
            <person name="Nishi S."/>
            <person name="Hori S."/>
            <person name="Arai W."/>
            <person name="Tsubouchi T."/>
            <person name="Morono Y."/>
            <person name="Uchiyama I."/>
            <person name="Ito T."/>
            <person name="Fujiyama A."/>
            <person name="Inagaki F."/>
            <person name="Takami H."/>
        </authorList>
    </citation>
    <scope>NUCLEOTIDE SEQUENCE</scope>
    <source>
        <strain evidence="1">Expedition CK06-06</strain>
    </source>
</reference>
<protein>
    <recommendedName>
        <fullName evidence="2">Tail assembly chaperone</fullName>
    </recommendedName>
</protein>
<name>X1RZP2_9ZZZZ</name>
<evidence type="ECO:0000313" key="1">
    <source>
        <dbReference type="EMBL" id="GAI86252.1"/>
    </source>
</evidence>
<accession>X1RZP2</accession>
<gene>
    <name evidence="1" type="ORF">S12H4_19840</name>
</gene>